<keyword evidence="5" id="KW-0547">Nucleotide-binding</keyword>
<dbReference type="InterPro" id="IPR006097">
    <property type="entry name" value="Glu/Leu/Phe/Val/Trp_DH_dimer"/>
</dbReference>
<dbReference type="GO" id="GO:0006520">
    <property type="term" value="P:amino acid metabolic process"/>
    <property type="evidence" value="ECO:0007669"/>
    <property type="project" value="InterPro"/>
</dbReference>
<dbReference type="PROSITE" id="PS00074">
    <property type="entry name" value="GLFV_DEHYDROGENASE"/>
    <property type="match status" value="1"/>
</dbReference>
<dbReference type="PANTHER" id="PTHR42722:SF1">
    <property type="entry name" value="VALINE DEHYDROGENASE"/>
    <property type="match status" value="1"/>
</dbReference>
<dbReference type="SMART" id="SM00839">
    <property type="entry name" value="ELFV_dehydrog"/>
    <property type="match status" value="1"/>
</dbReference>
<dbReference type="PANTHER" id="PTHR42722">
    <property type="entry name" value="LEUCINE DEHYDROGENASE"/>
    <property type="match status" value="1"/>
</dbReference>
<dbReference type="Pfam" id="PF00208">
    <property type="entry name" value="ELFV_dehydrog"/>
    <property type="match status" value="1"/>
</dbReference>
<evidence type="ECO:0000256" key="2">
    <source>
        <dbReference type="ARBA" id="ARBA00023002"/>
    </source>
</evidence>
<reference evidence="8 9" key="1">
    <citation type="submission" date="2017-10" db="EMBL/GenBank/DDBJ databases">
        <title>The draft genome sequence of Williamsia sp. BULT 1.1 isolated from the semi-arid grassland soils from South Africa.</title>
        <authorList>
            <person name="Kabwe M.H."/>
            <person name="Govender N."/>
            <person name="Mutseka Lunga P."/>
            <person name="Vikram S."/>
            <person name="Makhalanyane T.P."/>
        </authorList>
    </citation>
    <scope>NUCLEOTIDE SEQUENCE [LARGE SCALE GENOMIC DNA]</scope>
    <source>
        <strain evidence="8 9">BULT 1.1</strain>
    </source>
</reference>
<comment type="similarity">
    <text evidence="1 6">Belongs to the Glu/Leu/Phe/Val dehydrogenases family.</text>
</comment>
<gene>
    <name evidence="8" type="ORF">CSW57_11850</name>
</gene>
<evidence type="ECO:0000256" key="3">
    <source>
        <dbReference type="ARBA" id="ARBA00023027"/>
    </source>
</evidence>
<keyword evidence="2 6" id="KW-0560">Oxidoreductase</keyword>
<dbReference type="InterPro" id="IPR006095">
    <property type="entry name" value="Glu/Leu/Phe/Val/Trp_DH"/>
</dbReference>
<dbReference type="AlphaFoldDB" id="A0A2G3PM70"/>
<evidence type="ECO:0000256" key="6">
    <source>
        <dbReference type="RuleBase" id="RU004417"/>
    </source>
</evidence>
<dbReference type="GO" id="GO:0000166">
    <property type="term" value="F:nucleotide binding"/>
    <property type="evidence" value="ECO:0007669"/>
    <property type="project" value="UniProtKB-KW"/>
</dbReference>
<keyword evidence="3 5" id="KW-0520">NAD</keyword>
<dbReference type="FunFam" id="3.40.50.10860:FF:000010">
    <property type="entry name" value="Leucine dehydrogenase"/>
    <property type="match status" value="1"/>
</dbReference>
<dbReference type="PIRSF" id="PIRSF000188">
    <property type="entry name" value="Phe_leu_dh"/>
    <property type="match status" value="1"/>
</dbReference>
<evidence type="ECO:0000313" key="9">
    <source>
        <dbReference type="Proteomes" id="UP000225108"/>
    </source>
</evidence>
<sequence length="364" mass="38307">MSVTVTPLSAESATSHVFGRSDFPIDEPAHEQVVFCQDSTSGLQAIIALHSTSLGPALGGTRFHSYVDENAALTDVLRLSRGMTYKAAAAGLDLGGGKAVILGDPRAIKTPELLRAYGRFVERLDGLYVTAGDVGTNSDDLDIIGESTAHVVGRNTAAGGSGDSGPNTALGVFQAMRAAAVQVWGERELAGRTVGVEGAGKVGFELVSLLTDAGAEVLVSDVYQPSLDRVLHTFPRTKVAADVRAERLDVYAPCALGGTLDVATSETLNTSIVCGAANNQLLTPEAERTLVNRGIVWVPDYVANSGGLIQVEGELRGRTREEVRKRVESVFDTMTFVLQTAARESIAAGVAADRIARRRLDDAV</sequence>
<feature type="active site" description="Proton donor/acceptor" evidence="4">
    <location>
        <position position="98"/>
    </location>
</feature>
<dbReference type="RefSeq" id="WP_099382931.1">
    <property type="nucleotide sequence ID" value="NZ_PEBD01000008.1"/>
</dbReference>
<dbReference type="SUPFAM" id="SSF53223">
    <property type="entry name" value="Aminoacid dehydrogenase-like, N-terminal domain"/>
    <property type="match status" value="1"/>
</dbReference>
<feature type="domain" description="Glutamate/phenylalanine/leucine/valine/L-tryptophan dehydrogenase C-terminal" evidence="7">
    <location>
        <begin position="162"/>
        <end position="363"/>
    </location>
</feature>
<dbReference type="InterPro" id="IPR006096">
    <property type="entry name" value="Glu/Leu/Phe/Val/Trp_DH_C"/>
</dbReference>
<dbReference type="PRINTS" id="PR00082">
    <property type="entry name" value="GLFDHDRGNASE"/>
</dbReference>
<evidence type="ECO:0000259" key="7">
    <source>
        <dbReference type="SMART" id="SM00839"/>
    </source>
</evidence>
<dbReference type="Gene3D" id="3.40.50.720">
    <property type="entry name" value="NAD(P)-binding Rossmann-like Domain"/>
    <property type="match status" value="1"/>
</dbReference>
<organism evidence="8 9">
    <name type="scientific">Williamsia marianensis</name>
    <dbReference type="NCBI Taxonomy" id="85044"/>
    <lineage>
        <taxon>Bacteria</taxon>
        <taxon>Bacillati</taxon>
        <taxon>Actinomycetota</taxon>
        <taxon>Actinomycetes</taxon>
        <taxon>Mycobacteriales</taxon>
        <taxon>Nocardiaceae</taxon>
        <taxon>Williamsia</taxon>
    </lineage>
</organism>
<accession>A0A2G3PM70</accession>
<protein>
    <submittedName>
        <fullName evidence="8">Valine dehydrogenase</fullName>
    </submittedName>
</protein>
<evidence type="ECO:0000256" key="4">
    <source>
        <dbReference type="PIRSR" id="PIRSR000188-1"/>
    </source>
</evidence>
<proteinExistence type="inferred from homology"/>
<dbReference type="Gene3D" id="3.40.50.10860">
    <property type="entry name" value="Leucine Dehydrogenase, chain A, domain 1"/>
    <property type="match status" value="1"/>
</dbReference>
<dbReference type="InterPro" id="IPR016211">
    <property type="entry name" value="Glu/Phe/Leu/Val/Trp_DH_bac/arc"/>
</dbReference>
<feature type="binding site" evidence="5">
    <location>
        <begin position="198"/>
        <end position="203"/>
    </location>
    <ligand>
        <name>NAD(+)</name>
        <dbReference type="ChEBI" id="CHEBI:57540"/>
    </ligand>
</feature>
<dbReference type="SUPFAM" id="SSF51735">
    <property type="entry name" value="NAD(P)-binding Rossmann-fold domains"/>
    <property type="match status" value="1"/>
</dbReference>
<dbReference type="Pfam" id="PF02812">
    <property type="entry name" value="ELFV_dehydrog_N"/>
    <property type="match status" value="1"/>
</dbReference>
<comment type="caution">
    <text evidence="8">The sequence shown here is derived from an EMBL/GenBank/DDBJ whole genome shotgun (WGS) entry which is preliminary data.</text>
</comment>
<dbReference type="CDD" id="cd01075">
    <property type="entry name" value="NAD_bind_Leu_Phe_Val_DH"/>
    <property type="match status" value="1"/>
</dbReference>
<dbReference type="EMBL" id="PEBD01000008">
    <property type="protein sequence ID" value="PHV66927.1"/>
    <property type="molecule type" value="Genomic_DNA"/>
</dbReference>
<evidence type="ECO:0000313" key="8">
    <source>
        <dbReference type="EMBL" id="PHV66927.1"/>
    </source>
</evidence>
<dbReference type="InterPro" id="IPR046346">
    <property type="entry name" value="Aminoacid_DH-like_N_sf"/>
</dbReference>
<evidence type="ECO:0000256" key="1">
    <source>
        <dbReference type="ARBA" id="ARBA00006382"/>
    </source>
</evidence>
<dbReference type="InterPro" id="IPR036291">
    <property type="entry name" value="NAD(P)-bd_dom_sf"/>
</dbReference>
<name>A0A2G3PM70_WILMA</name>
<evidence type="ECO:0000256" key="5">
    <source>
        <dbReference type="PIRSR" id="PIRSR000188-2"/>
    </source>
</evidence>
<dbReference type="Proteomes" id="UP000225108">
    <property type="component" value="Unassembled WGS sequence"/>
</dbReference>
<dbReference type="GO" id="GO:0016639">
    <property type="term" value="F:oxidoreductase activity, acting on the CH-NH2 group of donors, NAD or NADP as acceptor"/>
    <property type="evidence" value="ECO:0007669"/>
    <property type="project" value="InterPro"/>
</dbReference>
<dbReference type="InterPro" id="IPR033524">
    <property type="entry name" value="Glu/Leu/Phe/Val_DH_AS"/>
</dbReference>